<dbReference type="Pfam" id="PF00929">
    <property type="entry name" value="RNase_T"/>
    <property type="match status" value="1"/>
</dbReference>
<dbReference type="NCBIfam" id="TIGR00573">
    <property type="entry name" value="dnaq"/>
    <property type="match status" value="1"/>
</dbReference>
<dbReference type="GO" id="GO:0006260">
    <property type="term" value="P:DNA replication"/>
    <property type="evidence" value="ECO:0007669"/>
    <property type="project" value="InterPro"/>
</dbReference>
<sequence>MPLAWLLTPANRKYEKVRLSLLKRLPKDNGLYDFLSVPMPALNAQLSSVDIVSVDFETTGLNAEQDKLLSIGCVNMSHSQIQLGSSFHKIIAIDQALDADNVTIHTITDSECQSGSPLRQVMDEFLKLIAGKVMLVHFNKIEREFINEACIKLYGVAPVLPMIDTLVLANKAFNRRGLPFEPQDLTLANLRKRAKLPFYQQHHALSDAIATAELYLTMIDEKKASNMQLKDVLI</sequence>
<evidence type="ECO:0000256" key="5">
    <source>
        <dbReference type="ARBA" id="ARBA00049244"/>
    </source>
</evidence>
<evidence type="ECO:0000313" key="7">
    <source>
        <dbReference type="EMBL" id="PQJ52327.1"/>
    </source>
</evidence>
<dbReference type="SUPFAM" id="SSF53098">
    <property type="entry name" value="Ribonuclease H-like"/>
    <property type="match status" value="1"/>
</dbReference>
<evidence type="ECO:0000256" key="4">
    <source>
        <dbReference type="ARBA" id="ARBA00022839"/>
    </source>
</evidence>
<dbReference type="AlphaFoldDB" id="A0A2S7UQW9"/>
<name>A0A2S7UQW9_9GAMM</name>
<keyword evidence="3" id="KW-0378">Hydrolase</keyword>
<dbReference type="CDD" id="cd06127">
    <property type="entry name" value="DEDDh"/>
    <property type="match status" value="1"/>
</dbReference>
<comment type="catalytic activity">
    <reaction evidence="5">
        <text>DNA(n) + a 2'-deoxyribonucleoside 5'-triphosphate = DNA(n+1) + diphosphate</text>
        <dbReference type="Rhea" id="RHEA:22508"/>
        <dbReference type="Rhea" id="RHEA-COMP:17339"/>
        <dbReference type="Rhea" id="RHEA-COMP:17340"/>
        <dbReference type="ChEBI" id="CHEBI:33019"/>
        <dbReference type="ChEBI" id="CHEBI:61560"/>
        <dbReference type="ChEBI" id="CHEBI:173112"/>
        <dbReference type="EC" id="2.7.7.7"/>
    </reaction>
</comment>
<feature type="domain" description="Exonuclease" evidence="6">
    <location>
        <begin position="50"/>
        <end position="224"/>
    </location>
</feature>
<reference evidence="7 8" key="1">
    <citation type="submission" date="2016-12" db="EMBL/GenBank/DDBJ databases">
        <title>Diversity of luminous bacteria.</title>
        <authorList>
            <person name="Yoshizawa S."/>
            <person name="Kogure K."/>
        </authorList>
    </citation>
    <scope>NUCLEOTIDE SEQUENCE [LARGE SCALE GENOMIC DNA]</scope>
    <source>
        <strain evidence="7 8">SA4-48</strain>
    </source>
</reference>
<keyword evidence="2" id="KW-0540">Nuclease</keyword>
<dbReference type="InterPro" id="IPR036397">
    <property type="entry name" value="RNaseH_sf"/>
</dbReference>
<comment type="caution">
    <text evidence="7">The sequence shown here is derived from an EMBL/GenBank/DDBJ whole genome shotgun (WGS) entry which is preliminary data.</text>
</comment>
<evidence type="ECO:0000256" key="2">
    <source>
        <dbReference type="ARBA" id="ARBA00022722"/>
    </source>
</evidence>
<gene>
    <name evidence="7" type="ORF">BTO11_00745</name>
</gene>
<proteinExistence type="predicted"/>
<dbReference type="GO" id="GO:0005829">
    <property type="term" value="C:cytosol"/>
    <property type="evidence" value="ECO:0007669"/>
    <property type="project" value="TreeGrafter"/>
</dbReference>
<protein>
    <recommendedName>
        <fullName evidence="1">DNA-directed DNA polymerase</fullName>
        <ecNumber evidence="1">2.7.7.7</ecNumber>
    </recommendedName>
</protein>
<evidence type="ECO:0000313" key="8">
    <source>
        <dbReference type="Proteomes" id="UP000239007"/>
    </source>
</evidence>
<dbReference type="GO" id="GO:0008408">
    <property type="term" value="F:3'-5' exonuclease activity"/>
    <property type="evidence" value="ECO:0007669"/>
    <property type="project" value="TreeGrafter"/>
</dbReference>
<keyword evidence="4" id="KW-0269">Exonuclease</keyword>
<dbReference type="InterPro" id="IPR006054">
    <property type="entry name" value="DnaQ"/>
</dbReference>
<keyword evidence="8" id="KW-1185">Reference proteome</keyword>
<accession>A0A2S7UQW9</accession>
<dbReference type="Gene3D" id="3.30.420.10">
    <property type="entry name" value="Ribonuclease H-like superfamily/Ribonuclease H"/>
    <property type="match status" value="1"/>
</dbReference>
<dbReference type="EMBL" id="MSCH01000003">
    <property type="protein sequence ID" value="PQJ52327.1"/>
    <property type="molecule type" value="Genomic_DNA"/>
</dbReference>
<dbReference type="GO" id="GO:0003677">
    <property type="term" value="F:DNA binding"/>
    <property type="evidence" value="ECO:0007669"/>
    <property type="project" value="InterPro"/>
</dbReference>
<evidence type="ECO:0000259" key="6">
    <source>
        <dbReference type="SMART" id="SM00479"/>
    </source>
</evidence>
<dbReference type="EC" id="2.7.7.7" evidence="1"/>
<evidence type="ECO:0000256" key="1">
    <source>
        <dbReference type="ARBA" id="ARBA00012417"/>
    </source>
</evidence>
<dbReference type="OrthoDB" id="5497329at2"/>
<dbReference type="GO" id="GO:0003887">
    <property type="term" value="F:DNA-directed DNA polymerase activity"/>
    <property type="evidence" value="ECO:0007669"/>
    <property type="project" value="UniProtKB-EC"/>
</dbReference>
<dbReference type="PANTHER" id="PTHR30231">
    <property type="entry name" value="DNA POLYMERASE III SUBUNIT EPSILON"/>
    <property type="match status" value="1"/>
</dbReference>
<organism evidence="7 8">
    <name type="scientific">Psychrosphaera saromensis</name>
    <dbReference type="NCBI Taxonomy" id="716813"/>
    <lineage>
        <taxon>Bacteria</taxon>
        <taxon>Pseudomonadati</taxon>
        <taxon>Pseudomonadota</taxon>
        <taxon>Gammaproteobacteria</taxon>
        <taxon>Alteromonadales</taxon>
        <taxon>Pseudoalteromonadaceae</taxon>
        <taxon>Psychrosphaera</taxon>
    </lineage>
</organism>
<dbReference type="RefSeq" id="WP_105050785.1">
    <property type="nucleotide sequence ID" value="NZ_BMYG01000005.1"/>
</dbReference>
<dbReference type="InterPro" id="IPR012337">
    <property type="entry name" value="RNaseH-like_sf"/>
</dbReference>
<dbReference type="InterPro" id="IPR013520">
    <property type="entry name" value="Ribonucl_H"/>
</dbReference>
<dbReference type="Proteomes" id="UP000239007">
    <property type="component" value="Unassembled WGS sequence"/>
</dbReference>
<evidence type="ECO:0000256" key="3">
    <source>
        <dbReference type="ARBA" id="ARBA00022801"/>
    </source>
</evidence>
<dbReference type="PANTHER" id="PTHR30231:SF4">
    <property type="entry name" value="PROTEIN NEN2"/>
    <property type="match status" value="1"/>
</dbReference>
<dbReference type="SMART" id="SM00479">
    <property type="entry name" value="EXOIII"/>
    <property type="match status" value="1"/>
</dbReference>